<organism evidence="2">
    <name type="scientific">Aerophobetes bacterium</name>
    <dbReference type="NCBI Taxonomy" id="2030807"/>
    <lineage>
        <taxon>Bacteria</taxon>
        <taxon>Candidatus Aerophobota</taxon>
    </lineage>
</organism>
<protein>
    <submittedName>
        <fullName evidence="2">M24 family metallopeptidase</fullName>
    </submittedName>
</protein>
<dbReference type="AlphaFoldDB" id="A0A7V5HY06"/>
<dbReference type="InterPro" id="IPR050659">
    <property type="entry name" value="Peptidase_M24B"/>
</dbReference>
<feature type="domain" description="Peptidase M24" evidence="1">
    <location>
        <begin position="141"/>
        <end position="334"/>
    </location>
</feature>
<name>A0A7V5HY06_UNCAE</name>
<reference evidence="2" key="1">
    <citation type="journal article" date="2020" name="mSystems">
        <title>Genome- and Community-Level Interaction Insights into Carbon Utilization and Element Cycling Functions of Hydrothermarchaeota in Hydrothermal Sediment.</title>
        <authorList>
            <person name="Zhou Z."/>
            <person name="Liu Y."/>
            <person name="Xu W."/>
            <person name="Pan J."/>
            <person name="Luo Z.H."/>
            <person name="Li M."/>
        </authorList>
    </citation>
    <scope>NUCLEOTIDE SEQUENCE [LARGE SCALE GENOMIC DNA]</scope>
    <source>
        <strain evidence="2">HyVt-92</strain>
    </source>
</reference>
<sequence length="368" mass="42103">MEDYQEYKIKRERILNYLENKHFEGILLGKYYNFAWATCGADNRVVKGSEDGSACILFTPYDTYLIASNIEMPRLEKEEIINSGVKKVSYPWYQQDIAGLVKRLGVNPEKVKTDTPLPGFELLPCDFNSLRYQFTPQEIERYKRLGENTTKIVEEVCRKISPGKRELEVASMVEAELLSSGISPSVLLVGSDERVLNYRHPLPKEKRIEKYVMIVVCARKKGQVVNLTRCIYFGKVPGWLEERFKAAFFVDATMIVNSRPGKTLEDVLNKGIKAYQETGYPEEWKAHHQGGITGYRERECLAMPGCREVILKSMPLAWNPSIKGAKSEDTIIVGEKGFSYVTFPTSDWPKAIVEVEEEKIERADLLRC</sequence>
<dbReference type="InterPro" id="IPR036005">
    <property type="entry name" value="Creatinase/aminopeptidase-like"/>
</dbReference>
<dbReference type="SUPFAM" id="SSF55920">
    <property type="entry name" value="Creatinase/aminopeptidase"/>
    <property type="match status" value="1"/>
</dbReference>
<dbReference type="Proteomes" id="UP000886070">
    <property type="component" value="Unassembled WGS sequence"/>
</dbReference>
<gene>
    <name evidence="2" type="ORF">ENL39_00740</name>
</gene>
<evidence type="ECO:0000313" key="2">
    <source>
        <dbReference type="EMBL" id="HHF98003.1"/>
    </source>
</evidence>
<dbReference type="EMBL" id="DRTT01000019">
    <property type="protein sequence ID" value="HHF98003.1"/>
    <property type="molecule type" value="Genomic_DNA"/>
</dbReference>
<dbReference type="Pfam" id="PF00557">
    <property type="entry name" value="Peptidase_M24"/>
    <property type="match status" value="1"/>
</dbReference>
<evidence type="ECO:0000259" key="1">
    <source>
        <dbReference type="Pfam" id="PF00557"/>
    </source>
</evidence>
<dbReference type="CDD" id="cd01066">
    <property type="entry name" value="APP_MetAP"/>
    <property type="match status" value="1"/>
</dbReference>
<comment type="caution">
    <text evidence="2">The sequence shown here is derived from an EMBL/GenBank/DDBJ whole genome shotgun (WGS) entry which is preliminary data.</text>
</comment>
<dbReference type="InterPro" id="IPR000994">
    <property type="entry name" value="Pept_M24"/>
</dbReference>
<accession>A0A7V5HY06</accession>
<dbReference type="Gene3D" id="3.90.230.10">
    <property type="entry name" value="Creatinase/methionine aminopeptidase superfamily"/>
    <property type="match status" value="1"/>
</dbReference>
<proteinExistence type="predicted"/>
<dbReference type="PANTHER" id="PTHR46112:SF3">
    <property type="entry name" value="AMINOPEPTIDASE YPDF"/>
    <property type="match status" value="1"/>
</dbReference>
<dbReference type="PANTHER" id="PTHR46112">
    <property type="entry name" value="AMINOPEPTIDASE"/>
    <property type="match status" value="1"/>
</dbReference>